<dbReference type="RefSeq" id="XP_026682076.1">
    <property type="nucleotide sequence ID" value="XM_026826275.1"/>
</dbReference>
<organism evidence="9 10">
    <name type="scientific">Diaphorina citri</name>
    <name type="common">Asian citrus psyllid</name>
    <dbReference type="NCBI Taxonomy" id="121845"/>
    <lineage>
        <taxon>Eukaryota</taxon>
        <taxon>Metazoa</taxon>
        <taxon>Ecdysozoa</taxon>
        <taxon>Arthropoda</taxon>
        <taxon>Hexapoda</taxon>
        <taxon>Insecta</taxon>
        <taxon>Pterygota</taxon>
        <taxon>Neoptera</taxon>
        <taxon>Paraneoptera</taxon>
        <taxon>Hemiptera</taxon>
        <taxon>Sternorrhyncha</taxon>
        <taxon>Psylloidea</taxon>
        <taxon>Psyllidae</taxon>
        <taxon>Diaphorininae</taxon>
        <taxon>Diaphorina</taxon>
    </lineage>
</organism>
<feature type="domain" description="Mon2/Sec7/BIG1-like dimerisation and cyclophilin-binding" evidence="8">
    <location>
        <begin position="11"/>
        <end position="181"/>
    </location>
</feature>
<dbReference type="KEGG" id="dci:103517524"/>
<reference evidence="10" key="1">
    <citation type="submission" date="2025-08" db="UniProtKB">
        <authorList>
            <consortium name="RefSeq"/>
        </authorList>
    </citation>
    <scope>IDENTIFICATION</scope>
</reference>
<feature type="domain" description="Mon2 C-terminal" evidence="7">
    <location>
        <begin position="952"/>
        <end position="1343"/>
    </location>
</feature>
<dbReference type="InterPro" id="IPR032691">
    <property type="entry name" value="Mon2/Sec7/BIG1-like_HUS"/>
</dbReference>
<dbReference type="InterPro" id="IPR016024">
    <property type="entry name" value="ARM-type_fold"/>
</dbReference>
<dbReference type="InterPro" id="IPR032817">
    <property type="entry name" value="Mon2_C"/>
</dbReference>
<feature type="domain" description="Mon2/Sec7/BIG1-like HDS" evidence="5">
    <location>
        <begin position="633"/>
        <end position="699"/>
    </location>
</feature>
<dbReference type="CTD" id="23041"/>
<evidence type="ECO:0000256" key="2">
    <source>
        <dbReference type="ARBA" id="ARBA00017134"/>
    </source>
</evidence>
<dbReference type="Proteomes" id="UP000079169">
    <property type="component" value="Unplaced"/>
</dbReference>
<evidence type="ECO:0000259" key="6">
    <source>
        <dbReference type="Pfam" id="PF12783"/>
    </source>
</evidence>
<dbReference type="GO" id="GO:0015031">
    <property type="term" value="P:protein transport"/>
    <property type="evidence" value="ECO:0007669"/>
    <property type="project" value="UniProtKB-KW"/>
</dbReference>
<sequence length="1387" mass="156353">MGARQNPELSLKFLDSLQNDLKNLSIETKKKFPQIKEACEEGILKLRNVSSNPQSQMHMVVNQILYPVVQGCETKDQKIIKMCISMMQRLITNQAIDQKGARYITDTLWMLMESGTEEVKILQSCTLLLTTNSVVHGEILAKNLVLCFRLHFAKDSTTINTAGATVRHLVSHVFERVLLEDDQFREEDHKPRNINYEELKTPSNIPPKGIRPCAGDAYLMFQDLVQLVNTDQPYWLIGMTEMTRTFGLELLESILINYPSVFYKHPEFSFLLKERVCALVIKLFSPNIKYRNNALSSSGSSQQNAPLDKPYFPISVRLLRVVSILVQKYHVLLVTECEIFLSLIIKFLDPDKPVWQRSLALEVLHKLCVQTELLKAFCQSYDLKDHTTHIFQDIVNSLATYVHSVFLNSSPSLSSSSVDMQFSDTVPGIDQRTQGCEDPAPAGVYHLNMELFLFRCYSEVFIPCIGSCYDQRYGTNNLQQTGVGYGDSHLVWILGLKPSTGGSLQAGKTNADTNAVLTTAVMADLPVLSAMLSRLFESSQYLSDVALHHLIDALCKLSQEAMELAYCNREPSLFAVAKLLETGLVNLPRVEVLWKPLTNHLLEVCQHPHIRMREWGVEAITYLVKAALHYKYQPPLRENQKLQELLLGPLSELSSVPHGDVRQRQLECVLQVLHGSGETLSHGWPLVLSVIGAVNDQHGRHPSNGISTSWNGQKHQRLTNWYIADYFYQNQEKICVILANENSVFPEINFGSEMPAFDKLWMCLYLKLGALCVDLRPAVRKSAGQTLLSTISSHGNLLAQSTWQAVLWQVLFPLLDKVRSLSSTASSKKVDTEGNILIHHSRNTAQKQWAETQVLTLSGVARVFNTKRQLLQTLGDFPRAWSLLLEFIENSALSKNNEVSLAALRSLQEMLILNENVSSPQNTKTDPNEDDIWTKAWKVWLKIATECHLDPEYCPSQQFLASLVLIFPGVFQHISSRFVLSDLEKLCSVIEIIISIPLCTKHFNPNATSASTFPDSALIQLQDGILECIFLLEKEARSSPAKLDMMICPIFKELLHLSQFAYQKVPHHENKQVQLNDYLSSNYVQFGEKAIAELVSLYKKTAKEKPVVEGQILTKILESFNQSLSRRYDPSYQGTWKLTVQSFLSVVQTGVPLARCGGEHTGPMWTQLALMLDNLLFPKSAPSAEMTPDEMLEDETVDCHIVQFLKDEILSYSNQIPKEFILKVVILLNKGSILSSSYTSLIANESNLREEFAKLCFETMLQFSLLDGLSSEAGILATLDDESVAGKLAVTALLYRFQEVLRQYVLDEGRSGTCPLPRYRLSEISFVLKAIATLIVSLKKAPEKGESVIVICHSQCYLPNGVWSVFLFDPVEFCQYLSNSLSEFHES</sequence>
<keyword evidence="9" id="KW-1185">Reference proteome</keyword>
<evidence type="ECO:0000259" key="8">
    <source>
        <dbReference type="Pfam" id="PF16213"/>
    </source>
</evidence>
<keyword evidence="4" id="KW-0653">Protein transport</keyword>
<dbReference type="Pfam" id="PF09324">
    <property type="entry name" value="Sec7-like_HDS"/>
    <property type="match status" value="1"/>
</dbReference>
<evidence type="ECO:0000313" key="9">
    <source>
        <dbReference type="Proteomes" id="UP000079169"/>
    </source>
</evidence>
<evidence type="ECO:0000256" key="3">
    <source>
        <dbReference type="ARBA" id="ARBA00022448"/>
    </source>
</evidence>
<evidence type="ECO:0000256" key="1">
    <source>
        <dbReference type="ARBA" id="ARBA00008144"/>
    </source>
</evidence>
<dbReference type="GeneID" id="103517524"/>
<evidence type="ECO:0000259" key="5">
    <source>
        <dbReference type="Pfam" id="PF09324"/>
    </source>
</evidence>
<dbReference type="Pfam" id="PF16213">
    <property type="entry name" value="DCB"/>
    <property type="match status" value="1"/>
</dbReference>
<name>A0A3Q0J0W0_DIACI</name>
<proteinExistence type="inferred from homology"/>
<protein>
    <recommendedName>
        <fullName evidence="2">Protein MON2 homolog</fullName>
    </recommendedName>
</protein>
<evidence type="ECO:0000256" key="4">
    <source>
        <dbReference type="ARBA" id="ARBA00022927"/>
    </source>
</evidence>
<dbReference type="PANTHER" id="PTHR10663:SF333">
    <property type="entry name" value="PROTEIN MON2 HOMOLOG"/>
    <property type="match status" value="1"/>
</dbReference>
<dbReference type="InterPro" id="IPR032629">
    <property type="entry name" value="DCB_dom"/>
</dbReference>
<dbReference type="InterPro" id="IPR015403">
    <property type="entry name" value="Mon2/Sec7/BIG1-like_HDS"/>
</dbReference>
<feature type="domain" description="Mon2/Sec7/BIG1-like HUS" evidence="6">
    <location>
        <begin position="214"/>
        <end position="390"/>
    </location>
</feature>
<gene>
    <name evidence="10" type="primary">LOC103517524</name>
</gene>
<evidence type="ECO:0000259" key="7">
    <source>
        <dbReference type="Pfam" id="PF16206"/>
    </source>
</evidence>
<feature type="domain" description="Mon2 C-terminal" evidence="7">
    <location>
        <begin position="721"/>
        <end position="927"/>
    </location>
</feature>
<accession>A0A3Q0J0W0</accession>
<evidence type="ECO:0000313" key="10">
    <source>
        <dbReference type="RefSeq" id="XP_026682076.1"/>
    </source>
</evidence>
<dbReference type="Pfam" id="PF16206">
    <property type="entry name" value="Mon2_C"/>
    <property type="match status" value="2"/>
</dbReference>
<comment type="similarity">
    <text evidence="1">Belongs to the MON2 family.</text>
</comment>
<dbReference type="STRING" id="121845.A0A3Q0J0W0"/>
<keyword evidence="3" id="KW-0813">Transport</keyword>
<dbReference type="Pfam" id="PF12783">
    <property type="entry name" value="Sec7-like_HUS"/>
    <property type="match status" value="1"/>
</dbReference>
<dbReference type="PANTHER" id="PTHR10663">
    <property type="entry name" value="GUANYL-NUCLEOTIDE EXCHANGE FACTOR"/>
    <property type="match status" value="1"/>
</dbReference>
<dbReference type="SUPFAM" id="SSF48371">
    <property type="entry name" value="ARM repeat"/>
    <property type="match status" value="2"/>
</dbReference>
<dbReference type="PaxDb" id="121845-A0A3Q0J0W0"/>